<dbReference type="Gene3D" id="3.40.50.2300">
    <property type="match status" value="1"/>
</dbReference>
<dbReference type="RefSeq" id="WP_104983795.1">
    <property type="nucleotide sequence ID" value="NZ_CP012673.1"/>
</dbReference>
<dbReference type="Pfam" id="PF02518">
    <property type="entry name" value="HATPase_c"/>
    <property type="match status" value="2"/>
</dbReference>
<comment type="subcellular location">
    <subcellularLocation>
        <location evidence="2">Cell membrane</location>
    </subcellularLocation>
</comment>
<organism evidence="17 18">
    <name type="scientific">Sorangium cellulosum</name>
    <name type="common">Polyangium cellulosum</name>
    <dbReference type="NCBI Taxonomy" id="56"/>
    <lineage>
        <taxon>Bacteria</taxon>
        <taxon>Pseudomonadati</taxon>
        <taxon>Myxococcota</taxon>
        <taxon>Polyangia</taxon>
        <taxon>Polyangiales</taxon>
        <taxon>Polyangiaceae</taxon>
        <taxon>Sorangium</taxon>
    </lineage>
</organism>
<dbReference type="InterPro" id="IPR001610">
    <property type="entry name" value="PAC"/>
</dbReference>
<keyword evidence="7" id="KW-0547">Nucleotide-binding</keyword>
<dbReference type="SUPFAM" id="SSF52172">
    <property type="entry name" value="CheY-like"/>
    <property type="match status" value="1"/>
</dbReference>
<dbReference type="GO" id="GO:0005524">
    <property type="term" value="F:ATP binding"/>
    <property type="evidence" value="ECO:0007669"/>
    <property type="project" value="UniProtKB-KW"/>
</dbReference>
<proteinExistence type="predicted"/>
<dbReference type="SMART" id="SM00388">
    <property type="entry name" value="HisKA"/>
    <property type="match status" value="2"/>
</dbReference>
<keyword evidence="6 17" id="KW-0808">Transferase</keyword>
<dbReference type="Pfam" id="PF08448">
    <property type="entry name" value="PAS_4"/>
    <property type="match status" value="1"/>
</dbReference>
<dbReference type="SMART" id="SM00086">
    <property type="entry name" value="PAC"/>
    <property type="match status" value="1"/>
</dbReference>
<dbReference type="PROSITE" id="PS50109">
    <property type="entry name" value="HIS_KIN"/>
    <property type="match status" value="2"/>
</dbReference>
<evidence type="ECO:0000256" key="7">
    <source>
        <dbReference type="ARBA" id="ARBA00022741"/>
    </source>
</evidence>
<dbReference type="InterPro" id="IPR003594">
    <property type="entry name" value="HATPase_dom"/>
</dbReference>
<dbReference type="InterPro" id="IPR001789">
    <property type="entry name" value="Sig_transdc_resp-reg_receiver"/>
</dbReference>
<dbReference type="PRINTS" id="PR00344">
    <property type="entry name" value="BCTRLSENSOR"/>
</dbReference>
<evidence type="ECO:0000313" key="17">
    <source>
        <dbReference type="EMBL" id="AUX45410.1"/>
    </source>
</evidence>
<dbReference type="SMART" id="SM00448">
    <property type="entry name" value="REC"/>
    <property type="match status" value="1"/>
</dbReference>
<dbReference type="InterPro" id="IPR036890">
    <property type="entry name" value="HATPase_C_sf"/>
</dbReference>
<feature type="domain" description="Histidine kinase" evidence="14">
    <location>
        <begin position="198"/>
        <end position="417"/>
    </location>
</feature>
<dbReference type="FunFam" id="3.30.565.10:FF:000023">
    <property type="entry name" value="PAS domain-containing sensor histidine kinase"/>
    <property type="match status" value="1"/>
</dbReference>
<evidence type="ECO:0000256" key="10">
    <source>
        <dbReference type="ARBA" id="ARBA00023012"/>
    </source>
</evidence>
<gene>
    <name evidence="17" type="primary">cpxA</name>
    <name evidence="17" type="ORF">SOCE26_069010</name>
</gene>
<evidence type="ECO:0000256" key="5">
    <source>
        <dbReference type="ARBA" id="ARBA00022553"/>
    </source>
</evidence>
<dbReference type="GO" id="GO:0005886">
    <property type="term" value="C:plasma membrane"/>
    <property type="evidence" value="ECO:0007669"/>
    <property type="project" value="UniProtKB-SubCell"/>
</dbReference>
<dbReference type="EC" id="2.7.13.3" evidence="3"/>
<dbReference type="Pfam" id="PF00512">
    <property type="entry name" value="HisKA"/>
    <property type="match status" value="2"/>
</dbReference>
<evidence type="ECO:0000256" key="3">
    <source>
        <dbReference type="ARBA" id="ARBA00012438"/>
    </source>
</evidence>
<dbReference type="PROSITE" id="PS50113">
    <property type="entry name" value="PAC"/>
    <property type="match status" value="1"/>
</dbReference>
<evidence type="ECO:0000259" key="16">
    <source>
        <dbReference type="PROSITE" id="PS50113"/>
    </source>
</evidence>
<keyword evidence="9" id="KW-0067">ATP-binding</keyword>
<dbReference type="InterPro" id="IPR003661">
    <property type="entry name" value="HisK_dim/P_dom"/>
</dbReference>
<evidence type="ECO:0000256" key="2">
    <source>
        <dbReference type="ARBA" id="ARBA00004236"/>
    </source>
</evidence>
<dbReference type="Proteomes" id="UP000238348">
    <property type="component" value="Chromosome"/>
</dbReference>
<dbReference type="InterPro" id="IPR004358">
    <property type="entry name" value="Sig_transdc_His_kin-like_C"/>
</dbReference>
<dbReference type="PANTHER" id="PTHR43547:SF2">
    <property type="entry name" value="HYBRID SIGNAL TRANSDUCTION HISTIDINE KINASE C"/>
    <property type="match status" value="1"/>
</dbReference>
<dbReference type="EMBL" id="CP012673">
    <property type="protein sequence ID" value="AUX45410.1"/>
    <property type="molecule type" value="Genomic_DNA"/>
</dbReference>
<dbReference type="InterPro" id="IPR000014">
    <property type="entry name" value="PAS"/>
</dbReference>
<evidence type="ECO:0000256" key="6">
    <source>
        <dbReference type="ARBA" id="ARBA00022679"/>
    </source>
</evidence>
<dbReference type="InterPro" id="IPR035965">
    <property type="entry name" value="PAS-like_dom_sf"/>
</dbReference>
<evidence type="ECO:0000256" key="1">
    <source>
        <dbReference type="ARBA" id="ARBA00000085"/>
    </source>
</evidence>
<reference evidence="17 18" key="1">
    <citation type="submission" date="2015-09" db="EMBL/GenBank/DDBJ databases">
        <title>Sorangium comparison.</title>
        <authorList>
            <person name="Zaburannyi N."/>
            <person name="Bunk B."/>
            <person name="Overmann J."/>
            <person name="Mueller R."/>
        </authorList>
    </citation>
    <scope>NUCLEOTIDE SEQUENCE [LARGE SCALE GENOMIC DNA]</scope>
    <source>
        <strain evidence="17 18">So ce26</strain>
    </source>
</reference>
<evidence type="ECO:0000256" key="9">
    <source>
        <dbReference type="ARBA" id="ARBA00022840"/>
    </source>
</evidence>
<evidence type="ECO:0000259" key="14">
    <source>
        <dbReference type="PROSITE" id="PS50109"/>
    </source>
</evidence>
<dbReference type="Gene3D" id="3.30.565.10">
    <property type="entry name" value="Histidine kinase-like ATPase, C-terminal domain"/>
    <property type="match status" value="2"/>
</dbReference>
<feature type="domain" description="PAC" evidence="16">
    <location>
        <begin position="128"/>
        <end position="180"/>
    </location>
</feature>
<dbReference type="InterPro" id="IPR036097">
    <property type="entry name" value="HisK_dim/P_sf"/>
</dbReference>
<protein>
    <recommendedName>
        <fullName evidence="3">histidine kinase</fullName>
        <ecNumber evidence="3">2.7.13.3</ecNumber>
    </recommendedName>
</protein>
<dbReference type="AlphaFoldDB" id="A0A2L0F1I3"/>
<keyword evidence="11" id="KW-0472">Membrane</keyword>
<dbReference type="CDD" id="cd00130">
    <property type="entry name" value="PAS"/>
    <property type="match status" value="1"/>
</dbReference>
<feature type="region of interest" description="Disordered" evidence="13">
    <location>
        <begin position="424"/>
        <end position="451"/>
    </location>
</feature>
<keyword evidence="5 12" id="KW-0597">Phosphoprotein</keyword>
<evidence type="ECO:0000256" key="12">
    <source>
        <dbReference type="PROSITE-ProRule" id="PRU00169"/>
    </source>
</evidence>
<keyword evidence="10" id="KW-0902">Two-component regulatory system</keyword>
<dbReference type="Gene3D" id="1.10.287.130">
    <property type="match status" value="2"/>
</dbReference>
<feature type="domain" description="Histidine kinase" evidence="14">
    <location>
        <begin position="634"/>
        <end position="854"/>
    </location>
</feature>
<dbReference type="OrthoDB" id="5440983at2"/>
<evidence type="ECO:0000313" key="18">
    <source>
        <dbReference type="Proteomes" id="UP000238348"/>
    </source>
</evidence>
<feature type="domain" description="Response regulatory" evidence="15">
    <location>
        <begin position="474"/>
        <end position="589"/>
    </location>
</feature>
<evidence type="ECO:0000256" key="11">
    <source>
        <dbReference type="ARBA" id="ARBA00023136"/>
    </source>
</evidence>
<dbReference type="Pfam" id="PF00072">
    <property type="entry name" value="Response_reg"/>
    <property type="match status" value="1"/>
</dbReference>
<dbReference type="SMART" id="SM00387">
    <property type="entry name" value="HATPase_c"/>
    <property type="match status" value="2"/>
</dbReference>
<dbReference type="SUPFAM" id="SSF55785">
    <property type="entry name" value="PYP-like sensor domain (PAS domain)"/>
    <property type="match status" value="1"/>
</dbReference>
<dbReference type="SUPFAM" id="SSF55874">
    <property type="entry name" value="ATPase domain of HSP90 chaperone/DNA topoisomerase II/histidine kinase"/>
    <property type="match status" value="2"/>
</dbReference>
<dbReference type="InterPro" id="IPR013656">
    <property type="entry name" value="PAS_4"/>
</dbReference>
<accession>A0A2L0F1I3</accession>
<keyword evidence="8 17" id="KW-0418">Kinase</keyword>
<dbReference type="InterPro" id="IPR005467">
    <property type="entry name" value="His_kinase_dom"/>
</dbReference>
<dbReference type="GO" id="GO:0000155">
    <property type="term" value="F:phosphorelay sensor kinase activity"/>
    <property type="evidence" value="ECO:0007669"/>
    <property type="project" value="InterPro"/>
</dbReference>
<name>A0A2L0F1I3_SORCE</name>
<dbReference type="CDD" id="cd16922">
    <property type="entry name" value="HATPase_EvgS-ArcB-TorS-like"/>
    <property type="match status" value="1"/>
</dbReference>
<feature type="modified residue" description="4-aspartylphosphate" evidence="12">
    <location>
        <position position="522"/>
    </location>
</feature>
<dbReference type="Gene3D" id="3.30.450.20">
    <property type="entry name" value="PAS domain"/>
    <property type="match status" value="1"/>
</dbReference>
<evidence type="ECO:0000259" key="15">
    <source>
        <dbReference type="PROSITE" id="PS50110"/>
    </source>
</evidence>
<evidence type="ECO:0000256" key="8">
    <source>
        <dbReference type="ARBA" id="ARBA00022777"/>
    </source>
</evidence>
<dbReference type="InterPro" id="IPR000700">
    <property type="entry name" value="PAS-assoc_C"/>
</dbReference>
<evidence type="ECO:0000256" key="4">
    <source>
        <dbReference type="ARBA" id="ARBA00022475"/>
    </source>
</evidence>
<dbReference type="CDD" id="cd00082">
    <property type="entry name" value="HisKA"/>
    <property type="match status" value="2"/>
</dbReference>
<dbReference type="PROSITE" id="PS50110">
    <property type="entry name" value="RESPONSE_REGULATORY"/>
    <property type="match status" value="1"/>
</dbReference>
<dbReference type="NCBIfam" id="TIGR00229">
    <property type="entry name" value="sensory_box"/>
    <property type="match status" value="1"/>
</dbReference>
<sequence>MRRLYRLSAKISRLLPARRAREGQARTSRRAPPAEAPTGTAALERAQGTLDQQQAVLKYVIANVPHAIFWKDRQGRFLGGNQNFLNDTNTKVLENLVGKTDADVWGSENAERFVSIDREVMAGGVPILDVEEPLLRPDGERRVLLTSKVPIRDERGEVTGILGIYADITERKRMEMELQKAKEAADAAACAKGEFLTVMSHELRTPLSLILGPIESLLSSRDEPLSPRVRADLELIQRSGRRLRRLVDDVLDHQKIEAGKMQLDWEAVDVGELVADMVEEARPAAERGGIDLSIHVDPELRTVPADRRKLEKIALNLLGNALKFTPPGGRVTVGLRALDGVFELSVEDTGPGIPEDRRHLLFQRFQQIDTSATRKHEGTGIGLSLAKELTVLMGGTVGVESEPGVGSRFFVRLPRAVDGLAARRAPCAPEPPRSRDGPGASEIPAPSCGLGGFEAPAPAAAGAPSAGADAEGPRVLVVEDNPDMRAYLADILSAGHEIVLATNGREALESIAEERPDVIVSDVMMPEMDGFELVRRLKGDPALRDIPVLLLTARASGAEAVGGLDVGADEYISKPFDPMELRARVRAAERLHRAYLDLAAKNRALAAALERLSETQQELLHAGKMAAIGTLVAGLSHEMNNPVSAILMNAQLLLRRHRKGHGLPDEAAILKALGTIERQANRCSDLVTALLEYARGKPIGRQPCDVQAALRRAVDLSVPRARERRVRLEADRTTPALPEVLVNTSQLESALLNVIGNALDASAHDTAVVVGARPLSRGDIRGVEIDVRDSGSGIRAEDLSRIFEPFFTTKPPGQGTGLGLSLTHRFIEEHHGSIRIESELGQGTTVRMWLPALQAQGAE</sequence>
<dbReference type="InterPro" id="IPR011006">
    <property type="entry name" value="CheY-like_superfamily"/>
</dbReference>
<dbReference type="PANTHER" id="PTHR43547">
    <property type="entry name" value="TWO-COMPONENT HISTIDINE KINASE"/>
    <property type="match status" value="1"/>
</dbReference>
<keyword evidence="4" id="KW-1003">Cell membrane</keyword>
<comment type="catalytic activity">
    <reaction evidence="1">
        <text>ATP + protein L-histidine = ADP + protein N-phospho-L-histidine.</text>
        <dbReference type="EC" id="2.7.13.3"/>
    </reaction>
</comment>
<dbReference type="SUPFAM" id="SSF47384">
    <property type="entry name" value="Homodimeric domain of signal transducing histidine kinase"/>
    <property type="match status" value="2"/>
</dbReference>
<feature type="region of interest" description="Disordered" evidence="13">
    <location>
        <begin position="18"/>
        <end position="39"/>
    </location>
</feature>
<evidence type="ECO:0000256" key="13">
    <source>
        <dbReference type="SAM" id="MobiDB-lite"/>
    </source>
</evidence>